<feature type="region of interest" description="Disordered" evidence="1">
    <location>
        <begin position="136"/>
        <end position="157"/>
    </location>
</feature>
<dbReference type="Ensembl" id="ENSAPLT00000036376.1">
    <property type="protein sequence ID" value="ENSAPLP00000027236.1"/>
    <property type="gene ID" value="ENSAPLG00000031032.1"/>
</dbReference>
<evidence type="ECO:0000313" key="3">
    <source>
        <dbReference type="Proteomes" id="UP000016666"/>
    </source>
</evidence>
<reference evidence="2" key="2">
    <citation type="submission" date="2025-08" db="UniProtKB">
        <authorList>
            <consortium name="Ensembl"/>
        </authorList>
    </citation>
    <scope>IDENTIFICATION</scope>
</reference>
<accession>A0A493TMX9</accession>
<reference evidence="2" key="3">
    <citation type="submission" date="2025-09" db="UniProtKB">
        <authorList>
            <consortium name="Ensembl"/>
        </authorList>
    </citation>
    <scope>IDENTIFICATION</scope>
</reference>
<dbReference type="AlphaFoldDB" id="A0A493TMX9"/>
<evidence type="ECO:0000256" key="1">
    <source>
        <dbReference type="SAM" id="MobiDB-lite"/>
    </source>
</evidence>
<reference evidence="2 3" key="1">
    <citation type="submission" date="2017-10" db="EMBL/GenBank/DDBJ databases">
        <title>A new Pekin duck reference genome.</title>
        <authorList>
            <person name="Hou Z.-C."/>
            <person name="Zhou Z.-K."/>
            <person name="Zhu F."/>
            <person name="Hou S.-S."/>
        </authorList>
    </citation>
    <scope>NUCLEOTIDE SEQUENCE [LARGE SCALE GENOMIC DNA]</scope>
</reference>
<organism evidence="2 3">
    <name type="scientific">Anas platyrhynchos platyrhynchos</name>
    <name type="common">Northern mallard</name>
    <dbReference type="NCBI Taxonomy" id="8840"/>
    <lineage>
        <taxon>Eukaryota</taxon>
        <taxon>Metazoa</taxon>
        <taxon>Chordata</taxon>
        <taxon>Craniata</taxon>
        <taxon>Vertebrata</taxon>
        <taxon>Euteleostomi</taxon>
        <taxon>Archelosauria</taxon>
        <taxon>Archosauria</taxon>
        <taxon>Dinosauria</taxon>
        <taxon>Saurischia</taxon>
        <taxon>Theropoda</taxon>
        <taxon>Coelurosauria</taxon>
        <taxon>Aves</taxon>
        <taxon>Neognathae</taxon>
        <taxon>Galloanserae</taxon>
        <taxon>Anseriformes</taxon>
        <taxon>Anatidae</taxon>
        <taxon>Anatinae</taxon>
        <taxon>Anas</taxon>
    </lineage>
</organism>
<name>A0A493TMX9_ANAPP</name>
<protein>
    <submittedName>
        <fullName evidence="2">Uncharacterized protein</fullName>
    </submittedName>
</protein>
<sequence>FESCVFCLSSNSEFKGEPWANLYRNLLETNASFLLPSTIPRTPENHNEWRRSVVVRINIIYMQYFNYRTKSDFSSSKSRLSQHEQAQDLIVHCAERALVPSLLFFGTLKSIEAFSLPAQSADHGWEMVLCTDSTQQLQPTYASPPRTGMQGEPKPLE</sequence>
<evidence type="ECO:0000313" key="2">
    <source>
        <dbReference type="Ensembl" id="ENSAPLP00000027236.1"/>
    </source>
</evidence>
<keyword evidence="3" id="KW-1185">Reference proteome</keyword>
<proteinExistence type="predicted"/>
<dbReference type="Proteomes" id="UP000016666">
    <property type="component" value="Chromosome 4"/>
</dbReference>